<evidence type="ECO:0000256" key="9">
    <source>
        <dbReference type="RuleBase" id="RU003357"/>
    </source>
</evidence>
<keyword evidence="5 9" id="KW-0798">TonB box</keyword>
<feature type="chain" id="PRO_5013345819" description="TonB-dependent receptor" evidence="10">
    <location>
        <begin position="24"/>
        <end position="823"/>
    </location>
</feature>
<evidence type="ECO:0008006" key="15">
    <source>
        <dbReference type="Google" id="ProtNLM"/>
    </source>
</evidence>
<evidence type="ECO:0000256" key="4">
    <source>
        <dbReference type="ARBA" id="ARBA00022692"/>
    </source>
</evidence>
<evidence type="ECO:0000256" key="5">
    <source>
        <dbReference type="ARBA" id="ARBA00023077"/>
    </source>
</evidence>
<dbReference type="InterPro" id="IPR000531">
    <property type="entry name" value="Beta-barrel_TonB"/>
</dbReference>
<keyword evidence="3 8" id="KW-1134">Transmembrane beta strand</keyword>
<name>A0A1Y5HVJ9_OLEAN</name>
<dbReference type="Gene3D" id="2.40.170.20">
    <property type="entry name" value="TonB-dependent receptor, beta-barrel domain"/>
    <property type="match status" value="1"/>
</dbReference>
<accession>A0A1Y5HVJ9</accession>
<organism evidence="13 14">
    <name type="scientific">Oleispira antarctica</name>
    <dbReference type="NCBI Taxonomy" id="188908"/>
    <lineage>
        <taxon>Bacteria</taxon>
        <taxon>Pseudomonadati</taxon>
        <taxon>Pseudomonadota</taxon>
        <taxon>Gammaproteobacteria</taxon>
        <taxon>Oceanospirillales</taxon>
        <taxon>Oceanospirillaceae</taxon>
        <taxon>Oleispira</taxon>
    </lineage>
</organism>
<dbReference type="Gene3D" id="2.170.130.10">
    <property type="entry name" value="TonB-dependent receptor, plug domain"/>
    <property type="match status" value="1"/>
</dbReference>
<dbReference type="EMBL" id="MABE01000501">
    <property type="protein sequence ID" value="OUS39894.1"/>
    <property type="molecule type" value="Genomic_DNA"/>
</dbReference>
<protein>
    <recommendedName>
        <fullName evidence="15">TonB-dependent receptor</fullName>
    </recommendedName>
</protein>
<dbReference type="PANTHER" id="PTHR30069">
    <property type="entry name" value="TONB-DEPENDENT OUTER MEMBRANE RECEPTOR"/>
    <property type="match status" value="1"/>
</dbReference>
<evidence type="ECO:0000256" key="8">
    <source>
        <dbReference type="PROSITE-ProRule" id="PRU01360"/>
    </source>
</evidence>
<evidence type="ECO:0000256" key="2">
    <source>
        <dbReference type="ARBA" id="ARBA00022448"/>
    </source>
</evidence>
<comment type="subcellular location">
    <subcellularLocation>
        <location evidence="1 8">Cell outer membrane</location>
        <topology evidence="1 8">Multi-pass membrane protein</topology>
    </subcellularLocation>
</comment>
<dbReference type="GO" id="GO:0009279">
    <property type="term" value="C:cell outer membrane"/>
    <property type="evidence" value="ECO:0007669"/>
    <property type="project" value="UniProtKB-SubCell"/>
</dbReference>
<keyword evidence="2 8" id="KW-0813">Transport</keyword>
<dbReference type="PANTHER" id="PTHR30069:SF42">
    <property type="entry name" value="FERRIC AEROBACTIN RECEPTOR"/>
    <property type="match status" value="1"/>
</dbReference>
<dbReference type="Pfam" id="PF00593">
    <property type="entry name" value="TonB_dep_Rec_b-barrel"/>
    <property type="match status" value="1"/>
</dbReference>
<sequence>MHTPLIKFPLYLAILTVSNQLLAEEQSPTDTQLDKQVITATRTVEGLASLPYTVQIIGQDEIAQQATPGQELGSILGQLVPSLGAGDNSVSNYYQSLRGRGVLVLIDGVAQRSNRGVSRQLSTISPSSIERIEVISGATAIYGAGATGGVINLITKKASEDGLNFHTEIGMTTSTEDLDSDNHTYTLVQDIAGKFDKFDFLAGISLEQRGNYVDSNGDQIATDPNQLARDNTDTLDLILNAGYQISDTSKIRAGIQYFDEEMDTDSAADFGTPSQAYLGLPQGVIGKAGDYKPQPIDGLDLNQQPATNRQSFTVDFSEENFFGQSLIAQASYRKQDLYFYPYLGAPLYIQTDWNNAASLLGQGASTSEALFGSSTAGSTITQSRIETTTLDFKIALDSQFDIAGKKLGLTYGFDYIQDTGNQTSTEYNYNEYLASGQTTLNETGTVVDAGPETDTTTQAAFLQAQFAPIDALTLRAGIRYEMIRAEVDDYVSGDDVLNAAFYNSQLEDPTLQALAGQNGMTPNQFLEYVTGIEATALQGIGADRYIKYSDTVATREGGKKTFDDTLFNVGAVYDIDQTQQVYLSFGQGFSVPDITRLLRNVSIFTDNADAKPVLESKNIDAIKTNSWDLGWRGQFDSIEVSAATFFNSSDKSIYFNPTTGEAELLNQEEEIWGFEGLINAYLTDTINTGATYSYTRGKTRGDEGGWVSLPAERVAPQKITAHLGYQMPGIFNMRLQALHLSDYKEANREGNSATMVPFVGYTTFDLLTSFELLKGRLAVSIRNLANKEYQHLYNQVRGYPSTGVSSDLPAQGRTLSMNYSIDY</sequence>
<dbReference type="GO" id="GO:0015344">
    <property type="term" value="F:siderophore uptake transmembrane transporter activity"/>
    <property type="evidence" value="ECO:0007669"/>
    <property type="project" value="TreeGrafter"/>
</dbReference>
<evidence type="ECO:0000256" key="6">
    <source>
        <dbReference type="ARBA" id="ARBA00023136"/>
    </source>
</evidence>
<dbReference type="InterPro" id="IPR036942">
    <property type="entry name" value="Beta-barrel_TonB_sf"/>
</dbReference>
<evidence type="ECO:0000256" key="3">
    <source>
        <dbReference type="ARBA" id="ARBA00022452"/>
    </source>
</evidence>
<comment type="caution">
    <text evidence="13">The sequence shown here is derived from an EMBL/GenBank/DDBJ whole genome shotgun (WGS) entry which is preliminary data.</text>
</comment>
<evidence type="ECO:0000259" key="11">
    <source>
        <dbReference type="Pfam" id="PF00593"/>
    </source>
</evidence>
<dbReference type="Proteomes" id="UP000227088">
    <property type="component" value="Unassembled WGS sequence"/>
</dbReference>
<dbReference type="Pfam" id="PF07715">
    <property type="entry name" value="Plug"/>
    <property type="match status" value="1"/>
</dbReference>
<keyword evidence="10" id="KW-0732">Signal</keyword>
<dbReference type="InterPro" id="IPR037066">
    <property type="entry name" value="Plug_dom_sf"/>
</dbReference>
<keyword evidence="6 8" id="KW-0472">Membrane</keyword>
<keyword evidence="4 8" id="KW-0812">Transmembrane</keyword>
<feature type="domain" description="TonB-dependent receptor plug" evidence="12">
    <location>
        <begin position="49"/>
        <end position="150"/>
    </location>
</feature>
<evidence type="ECO:0000256" key="7">
    <source>
        <dbReference type="ARBA" id="ARBA00023237"/>
    </source>
</evidence>
<dbReference type="SUPFAM" id="SSF56935">
    <property type="entry name" value="Porins"/>
    <property type="match status" value="1"/>
</dbReference>
<keyword evidence="7 8" id="KW-0998">Cell outer membrane</keyword>
<proteinExistence type="inferred from homology"/>
<feature type="domain" description="TonB-dependent receptor-like beta-barrel" evidence="11">
    <location>
        <begin position="298"/>
        <end position="784"/>
    </location>
</feature>
<evidence type="ECO:0000313" key="13">
    <source>
        <dbReference type="EMBL" id="OUS39894.1"/>
    </source>
</evidence>
<feature type="signal peptide" evidence="10">
    <location>
        <begin position="1"/>
        <end position="23"/>
    </location>
</feature>
<dbReference type="GO" id="GO:0044718">
    <property type="term" value="P:siderophore transmembrane transport"/>
    <property type="evidence" value="ECO:0007669"/>
    <property type="project" value="TreeGrafter"/>
</dbReference>
<evidence type="ECO:0000259" key="12">
    <source>
        <dbReference type="Pfam" id="PF07715"/>
    </source>
</evidence>
<gene>
    <name evidence="13" type="ORF">A9R00_08790</name>
</gene>
<evidence type="ECO:0000256" key="10">
    <source>
        <dbReference type="SAM" id="SignalP"/>
    </source>
</evidence>
<dbReference type="InterPro" id="IPR012910">
    <property type="entry name" value="Plug_dom"/>
</dbReference>
<comment type="similarity">
    <text evidence="8 9">Belongs to the TonB-dependent receptor family.</text>
</comment>
<dbReference type="InterPro" id="IPR039426">
    <property type="entry name" value="TonB-dep_rcpt-like"/>
</dbReference>
<evidence type="ECO:0000313" key="14">
    <source>
        <dbReference type="Proteomes" id="UP000227088"/>
    </source>
</evidence>
<reference evidence="14" key="1">
    <citation type="journal article" date="2017" name="Proc. Natl. Acad. Sci. U.S.A.">
        <title>Simulation of Deepwater Horizon oil plume reveals substrate specialization within a complex community of hydrocarbon degraders.</title>
        <authorList>
            <person name="Hu P."/>
            <person name="Dubinsky E.A."/>
            <person name="Probst A.J."/>
            <person name="Wang J."/>
            <person name="Sieber C.M.K."/>
            <person name="Tom L.M."/>
            <person name="Gardinali P."/>
            <person name="Banfield J.F."/>
            <person name="Atlas R.M."/>
            <person name="Andersen G.L."/>
        </authorList>
    </citation>
    <scope>NUCLEOTIDE SEQUENCE [LARGE SCALE GENOMIC DNA]</scope>
</reference>
<evidence type="ECO:0000256" key="1">
    <source>
        <dbReference type="ARBA" id="ARBA00004571"/>
    </source>
</evidence>
<dbReference type="CDD" id="cd01347">
    <property type="entry name" value="ligand_gated_channel"/>
    <property type="match status" value="1"/>
</dbReference>
<dbReference type="AlphaFoldDB" id="A0A1Y5HVJ9"/>
<dbReference type="PROSITE" id="PS52016">
    <property type="entry name" value="TONB_DEPENDENT_REC_3"/>
    <property type="match status" value="1"/>
</dbReference>